<keyword evidence="3" id="KW-1185">Reference proteome</keyword>
<gene>
    <name evidence="2" type="ORF">JIN82_09720</name>
</gene>
<evidence type="ECO:0000313" key="2">
    <source>
        <dbReference type="EMBL" id="MBK1791428.1"/>
    </source>
</evidence>
<accession>A0A8J7MFZ1</accession>
<sequence>MKKFLLILAIVVVTAVIGLGIAWWWYNRPIDPVELSERELAVVEEKIEPLAPAEPVYEKGGKTILLSEREVNGLLNEYTQLGDQLKFEFATDALHARFETILPADVPVVGGKKLKGRARFFIKQEADGFSLALDDVTVWGISLPNDWLAGMKGKNLIEEFSPAGNAQQGEAVLAGVDSLKISPKGLEIQLKE</sequence>
<name>A0A8J7MFZ1_9BACT</name>
<dbReference type="Proteomes" id="UP000624703">
    <property type="component" value="Unassembled WGS sequence"/>
</dbReference>
<keyword evidence="1" id="KW-0812">Transmembrane</keyword>
<keyword evidence="1" id="KW-1133">Transmembrane helix</keyword>
<reference evidence="2" key="1">
    <citation type="submission" date="2021-01" db="EMBL/GenBank/DDBJ databases">
        <title>Modified the classification status of verrucomicrobia.</title>
        <authorList>
            <person name="Feng X."/>
        </authorList>
    </citation>
    <scope>NUCLEOTIDE SEQUENCE</scope>
    <source>
        <strain evidence="2">_KCTC 22039</strain>
    </source>
</reference>
<dbReference type="AlphaFoldDB" id="A0A8J7MFZ1"/>
<feature type="transmembrane region" description="Helical" evidence="1">
    <location>
        <begin position="5"/>
        <end position="26"/>
    </location>
</feature>
<proteinExistence type="predicted"/>
<protein>
    <submittedName>
        <fullName evidence="2">Uncharacterized protein</fullName>
    </submittedName>
</protein>
<evidence type="ECO:0000256" key="1">
    <source>
        <dbReference type="SAM" id="Phobius"/>
    </source>
</evidence>
<keyword evidence="1" id="KW-0472">Membrane</keyword>
<comment type="caution">
    <text evidence="2">The sequence shown here is derived from an EMBL/GenBank/DDBJ whole genome shotgun (WGS) entry which is preliminary data.</text>
</comment>
<dbReference type="EMBL" id="JAENIM010000039">
    <property type="protein sequence ID" value="MBK1791428.1"/>
    <property type="molecule type" value="Genomic_DNA"/>
</dbReference>
<organism evidence="2 3">
    <name type="scientific">Persicirhabdus sediminis</name>
    <dbReference type="NCBI Taxonomy" id="454144"/>
    <lineage>
        <taxon>Bacteria</taxon>
        <taxon>Pseudomonadati</taxon>
        <taxon>Verrucomicrobiota</taxon>
        <taxon>Verrucomicrobiia</taxon>
        <taxon>Verrucomicrobiales</taxon>
        <taxon>Verrucomicrobiaceae</taxon>
        <taxon>Persicirhabdus</taxon>
    </lineage>
</organism>
<dbReference type="RefSeq" id="WP_200311434.1">
    <property type="nucleotide sequence ID" value="NZ_JAENIM010000039.1"/>
</dbReference>
<evidence type="ECO:0000313" key="3">
    <source>
        <dbReference type="Proteomes" id="UP000624703"/>
    </source>
</evidence>